<reference evidence="2 3" key="1">
    <citation type="journal article" date="2021" name="BMC Genomics">
        <title>Datura genome reveals duplications of psychoactive alkaloid biosynthetic genes and high mutation rate following tissue culture.</title>
        <authorList>
            <person name="Rajewski A."/>
            <person name="Carter-House D."/>
            <person name="Stajich J."/>
            <person name="Litt A."/>
        </authorList>
    </citation>
    <scope>NUCLEOTIDE SEQUENCE [LARGE SCALE GENOMIC DNA]</scope>
    <source>
        <strain evidence="2">AR-01</strain>
    </source>
</reference>
<gene>
    <name evidence="2" type="ORF">HAX54_039470</name>
</gene>
<dbReference type="EMBL" id="JACEIK010000548">
    <property type="protein sequence ID" value="MCD7458875.1"/>
    <property type="molecule type" value="Genomic_DNA"/>
</dbReference>
<feature type="region of interest" description="Disordered" evidence="1">
    <location>
        <begin position="97"/>
        <end position="116"/>
    </location>
</feature>
<feature type="region of interest" description="Disordered" evidence="1">
    <location>
        <begin position="28"/>
        <end position="61"/>
    </location>
</feature>
<dbReference type="Proteomes" id="UP000823775">
    <property type="component" value="Unassembled WGS sequence"/>
</dbReference>
<proteinExistence type="predicted"/>
<evidence type="ECO:0000313" key="2">
    <source>
        <dbReference type="EMBL" id="MCD7458875.1"/>
    </source>
</evidence>
<sequence length="116" mass="12582">MQPCPSATAGVQQLQPSAMAHVRKQQFSAGAGVTRQHCSVGTGPRRPNISARTRAARQQVPHNGKCAVASFLTWHGRRRVKGVQTGKIGFLPQLGKGKFTNLKPNSSRNKEDIKLL</sequence>
<name>A0ABS8SJ55_DATST</name>
<protein>
    <submittedName>
        <fullName evidence="2">Uncharacterized protein</fullName>
    </submittedName>
</protein>
<comment type="caution">
    <text evidence="2">The sequence shown here is derived from an EMBL/GenBank/DDBJ whole genome shotgun (WGS) entry which is preliminary data.</text>
</comment>
<evidence type="ECO:0000256" key="1">
    <source>
        <dbReference type="SAM" id="MobiDB-lite"/>
    </source>
</evidence>
<accession>A0ABS8SJ55</accession>
<organism evidence="2 3">
    <name type="scientific">Datura stramonium</name>
    <name type="common">Jimsonweed</name>
    <name type="synonym">Common thornapple</name>
    <dbReference type="NCBI Taxonomy" id="4076"/>
    <lineage>
        <taxon>Eukaryota</taxon>
        <taxon>Viridiplantae</taxon>
        <taxon>Streptophyta</taxon>
        <taxon>Embryophyta</taxon>
        <taxon>Tracheophyta</taxon>
        <taxon>Spermatophyta</taxon>
        <taxon>Magnoliopsida</taxon>
        <taxon>eudicotyledons</taxon>
        <taxon>Gunneridae</taxon>
        <taxon>Pentapetalae</taxon>
        <taxon>asterids</taxon>
        <taxon>lamiids</taxon>
        <taxon>Solanales</taxon>
        <taxon>Solanaceae</taxon>
        <taxon>Solanoideae</taxon>
        <taxon>Datureae</taxon>
        <taxon>Datura</taxon>
    </lineage>
</organism>
<evidence type="ECO:0000313" key="3">
    <source>
        <dbReference type="Proteomes" id="UP000823775"/>
    </source>
</evidence>
<keyword evidence="3" id="KW-1185">Reference proteome</keyword>